<dbReference type="Proteomes" id="UP001237642">
    <property type="component" value="Unassembled WGS sequence"/>
</dbReference>
<proteinExistence type="predicted"/>
<protein>
    <submittedName>
        <fullName evidence="1">Uncharacterized protein</fullName>
    </submittedName>
</protein>
<evidence type="ECO:0000313" key="1">
    <source>
        <dbReference type="EMBL" id="KAK1392514.1"/>
    </source>
</evidence>
<reference evidence="1" key="1">
    <citation type="submission" date="2023-02" db="EMBL/GenBank/DDBJ databases">
        <title>Genome of toxic invasive species Heracleum sosnowskyi carries increased number of genes despite the absence of recent whole-genome duplications.</title>
        <authorList>
            <person name="Schelkunov M."/>
            <person name="Shtratnikova V."/>
            <person name="Makarenko M."/>
            <person name="Klepikova A."/>
            <person name="Omelchenko D."/>
            <person name="Novikova G."/>
            <person name="Obukhova E."/>
            <person name="Bogdanov V."/>
            <person name="Penin A."/>
            <person name="Logacheva M."/>
        </authorList>
    </citation>
    <scope>NUCLEOTIDE SEQUENCE</scope>
    <source>
        <strain evidence="1">Hsosn_3</strain>
        <tissue evidence="1">Leaf</tissue>
    </source>
</reference>
<keyword evidence="2" id="KW-1185">Reference proteome</keyword>
<evidence type="ECO:0000313" key="2">
    <source>
        <dbReference type="Proteomes" id="UP001237642"/>
    </source>
</evidence>
<dbReference type="EMBL" id="JAUIZM010000003">
    <property type="protein sequence ID" value="KAK1392514.1"/>
    <property type="molecule type" value="Genomic_DNA"/>
</dbReference>
<reference evidence="1" key="2">
    <citation type="submission" date="2023-05" db="EMBL/GenBank/DDBJ databases">
        <authorList>
            <person name="Schelkunov M.I."/>
        </authorList>
    </citation>
    <scope>NUCLEOTIDE SEQUENCE</scope>
    <source>
        <strain evidence="1">Hsosn_3</strain>
        <tissue evidence="1">Leaf</tissue>
    </source>
</reference>
<name>A0AAD8IUR5_9APIA</name>
<comment type="caution">
    <text evidence="1">The sequence shown here is derived from an EMBL/GenBank/DDBJ whole genome shotgun (WGS) entry which is preliminary data.</text>
</comment>
<gene>
    <name evidence="1" type="ORF">POM88_011570</name>
</gene>
<accession>A0AAD8IUR5</accession>
<sequence length="169" mass="19474">MSSPSAKRRRYSNMKNLVVNDLNSINISSAELNEDIRIANEDFCLFFKSMEDRQTELFARTIGLEEKYMDLNKVLKGNPNAAVGESSMTNVQIDRDYAGSERRFLEDTSTSLNGHVKQCKDHLEEMLAGFKKFEAEWIKRISDWIIKAGEIEDQNSTMIARVDDLRRNI</sequence>
<organism evidence="1 2">
    <name type="scientific">Heracleum sosnowskyi</name>
    <dbReference type="NCBI Taxonomy" id="360622"/>
    <lineage>
        <taxon>Eukaryota</taxon>
        <taxon>Viridiplantae</taxon>
        <taxon>Streptophyta</taxon>
        <taxon>Embryophyta</taxon>
        <taxon>Tracheophyta</taxon>
        <taxon>Spermatophyta</taxon>
        <taxon>Magnoliopsida</taxon>
        <taxon>eudicotyledons</taxon>
        <taxon>Gunneridae</taxon>
        <taxon>Pentapetalae</taxon>
        <taxon>asterids</taxon>
        <taxon>campanulids</taxon>
        <taxon>Apiales</taxon>
        <taxon>Apiaceae</taxon>
        <taxon>Apioideae</taxon>
        <taxon>apioid superclade</taxon>
        <taxon>Tordylieae</taxon>
        <taxon>Tordyliinae</taxon>
        <taxon>Heracleum</taxon>
    </lineage>
</organism>
<dbReference type="AlphaFoldDB" id="A0AAD8IUR5"/>